<dbReference type="Proteomes" id="UP001596540">
    <property type="component" value="Unassembled WGS sequence"/>
</dbReference>
<proteinExistence type="predicted"/>
<reference evidence="2" key="1">
    <citation type="journal article" date="2019" name="Int. J. Syst. Evol. Microbiol.">
        <title>The Global Catalogue of Microorganisms (GCM) 10K type strain sequencing project: providing services to taxonomists for standard genome sequencing and annotation.</title>
        <authorList>
            <consortium name="The Broad Institute Genomics Platform"/>
            <consortium name="The Broad Institute Genome Sequencing Center for Infectious Disease"/>
            <person name="Wu L."/>
            <person name="Ma J."/>
        </authorList>
    </citation>
    <scope>NUCLEOTIDE SEQUENCE [LARGE SCALE GENOMIC DNA]</scope>
    <source>
        <strain evidence="2">CGMCC 4.7382</strain>
    </source>
</reference>
<name>A0ABW2KAW6_9ACTN</name>
<organism evidence="1 2">
    <name type="scientific">Marinactinospora rubrisoli</name>
    <dbReference type="NCBI Taxonomy" id="2715399"/>
    <lineage>
        <taxon>Bacteria</taxon>
        <taxon>Bacillati</taxon>
        <taxon>Actinomycetota</taxon>
        <taxon>Actinomycetes</taxon>
        <taxon>Streptosporangiales</taxon>
        <taxon>Nocardiopsidaceae</taxon>
        <taxon>Marinactinospora</taxon>
    </lineage>
</organism>
<accession>A0ABW2KAW6</accession>
<evidence type="ECO:0000313" key="2">
    <source>
        <dbReference type="Proteomes" id="UP001596540"/>
    </source>
</evidence>
<protein>
    <submittedName>
        <fullName evidence="1">Uncharacterized protein</fullName>
    </submittedName>
</protein>
<evidence type="ECO:0000313" key="1">
    <source>
        <dbReference type="EMBL" id="MFC7326344.1"/>
    </source>
</evidence>
<sequence length="224" mass="24915">MRIEVPSAQPGADVYWPEQLAAFWSAPISARGAALRRLLGHTYAQALQIRWEQGHYRIVFLHERRDRPVEAPPTGLAERMLGTAFRAPPGAFPLDGTQELELGPPERSAPVTFPPSAWGTVDDALSTWLDEWLLFRRSSVWVRRDDIAPSWEQTLTRPWQRCVGELVGGARWAAATTLSAKGFPTFAARFDRGPLGTDWGDYGTALIIATATDVHVIQVALWTD</sequence>
<comment type="caution">
    <text evidence="1">The sequence shown here is derived from an EMBL/GenBank/DDBJ whole genome shotgun (WGS) entry which is preliminary data.</text>
</comment>
<keyword evidence="2" id="KW-1185">Reference proteome</keyword>
<dbReference type="EMBL" id="JBHTBH010000001">
    <property type="protein sequence ID" value="MFC7326344.1"/>
    <property type="molecule type" value="Genomic_DNA"/>
</dbReference>
<gene>
    <name evidence="1" type="ORF">ACFQRF_01205</name>
</gene>
<dbReference type="RefSeq" id="WP_379868111.1">
    <property type="nucleotide sequence ID" value="NZ_JBHTBH010000001.1"/>
</dbReference>